<organism evidence="3 4">
    <name type="scientific">Reyranella soli</name>
    <dbReference type="NCBI Taxonomy" id="1230389"/>
    <lineage>
        <taxon>Bacteria</taxon>
        <taxon>Pseudomonadati</taxon>
        <taxon>Pseudomonadota</taxon>
        <taxon>Alphaproteobacteria</taxon>
        <taxon>Hyphomicrobiales</taxon>
        <taxon>Reyranellaceae</taxon>
        <taxon>Reyranella</taxon>
    </lineage>
</organism>
<comment type="caution">
    <text evidence="3">The sequence shown here is derived from an EMBL/GenBank/DDBJ whole genome shotgun (WGS) entry which is preliminary data.</text>
</comment>
<dbReference type="EMBL" id="BKAJ01000030">
    <property type="protein sequence ID" value="GEP54288.1"/>
    <property type="molecule type" value="Genomic_DNA"/>
</dbReference>
<feature type="region of interest" description="Disordered" evidence="1">
    <location>
        <begin position="28"/>
        <end position="66"/>
    </location>
</feature>
<evidence type="ECO:0008006" key="5">
    <source>
        <dbReference type="Google" id="ProtNLM"/>
    </source>
</evidence>
<dbReference type="OrthoDB" id="7376109at2"/>
<keyword evidence="2" id="KW-0732">Signal</keyword>
<name>A0A512N5P8_9HYPH</name>
<protein>
    <recommendedName>
        <fullName evidence="5">Lipoprotein</fullName>
    </recommendedName>
</protein>
<gene>
    <name evidence="3" type="ORF">RSO01_14540</name>
</gene>
<sequence length="127" mass="14406">MKVLVLLATLVLTTAACAPKNFSMEGKDAEQMTKDESQCRAQVRQQAQQERNIEDQRRATFDGERERFGQQDLYRTMDNQGYKNNVERMTARCMEARGWAPKNQNAVSAWWNRVSTFNTPVGGGGGK</sequence>
<feature type="compositionally biased region" description="Low complexity" evidence="1">
    <location>
        <begin position="39"/>
        <end position="49"/>
    </location>
</feature>
<dbReference type="RefSeq" id="WP_147147703.1">
    <property type="nucleotide sequence ID" value="NZ_BKAJ01000030.1"/>
</dbReference>
<feature type="compositionally biased region" description="Basic and acidic residues" evidence="1">
    <location>
        <begin position="51"/>
        <end position="66"/>
    </location>
</feature>
<dbReference type="PROSITE" id="PS51257">
    <property type="entry name" value="PROKAR_LIPOPROTEIN"/>
    <property type="match status" value="1"/>
</dbReference>
<keyword evidence="4" id="KW-1185">Reference proteome</keyword>
<evidence type="ECO:0000256" key="1">
    <source>
        <dbReference type="SAM" id="MobiDB-lite"/>
    </source>
</evidence>
<accession>A0A512N5P8</accession>
<evidence type="ECO:0000313" key="3">
    <source>
        <dbReference type="EMBL" id="GEP54288.1"/>
    </source>
</evidence>
<dbReference type="AlphaFoldDB" id="A0A512N5P8"/>
<reference evidence="3 4" key="1">
    <citation type="submission" date="2019-07" db="EMBL/GenBank/DDBJ databases">
        <title>Whole genome shotgun sequence of Reyranella soli NBRC 108950.</title>
        <authorList>
            <person name="Hosoyama A."/>
            <person name="Uohara A."/>
            <person name="Ohji S."/>
            <person name="Ichikawa N."/>
        </authorList>
    </citation>
    <scope>NUCLEOTIDE SEQUENCE [LARGE SCALE GENOMIC DNA]</scope>
    <source>
        <strain evidence="3 4">NBRC 108950</strain>
    </source>
</reference>
<dbReference type="Proteomes" id="UP000321058">
    <property type="component" value="Unassembled WGS sequence"/>
</dbReference>
<evidence type="ECO:0000256" key="2">
    <source>
        <dbReference type="SAM" id="SignalP"/>
    </source>
</evidence>
<proteinExistence type="predicted"/>
<feature type="compositionally biased region" description="Basic and acidic residues" evidence="1">
    <location>
        <begin position="28"/>
        <end position="38"/>
    </location>
</feature>
<feature type="chain" id="PRO_5021787358" description="Lipoprotein" evidence="2">
    <location>
        <begin position="19"/>
        <end position="127"/>
    </location>
</feature>
<evidence type="ECO:0000313" key="4">
    <source>
        <dbReference type="Proteomes" id="UP000321058"/>
    </source>
</evidence>
<feature type="signal peptide" evidence="2">
    <location>
        <begin position="1"/>
        <end position="18"/>
    </location>
</feature>